<dbReference type="InterPro" id="IPR011701">
    <property type="entry name" value="MFS"/>
</dbReference>
<dbReference type="InterPro" id="IPR052187">
    <property type="entry name" value="MFSD1"/>
</dbReference>
<evidence type="ECO:0000256" key="15">
    <source>
        <dbReference type="ARBA" id="ARBA00044899"/>
    </source>
</evidence>
<evidence type="ECO:0000256" key="5">
    <source>
        <dbReference type="ARBA" id="ARBA00022989"/>
    </source>
</evidence>
<dbReference type="PANTHER" id="PTHR23512:SF3">
    <property type="entry name" value="MAJOR FACILITATOR SUPERFAMILY DOMAIN-CONTAINING PROTEIN 1"/>
    <property type="match status" value="1"/>
</dbReference>
<evidence type="ECO:0000256" key="2">
    <source>
        <dbReference type="ARBA" id="ARBA00008335"/>
    </source>
</evidence>
<dbReference type="SUPFAM" id="SSF103473">
    <property type="entry name" value="MFS general substrate transporter"/>
    <property type="match status" value="1"/>
</dbReference>
<keyword evidence="7" id="KW-0458">Lysosome</keyword>
<keyword evidence="4 25" id="KW-0812">Transmembrane</keyword>
<comment type="catalytic activity">
    <reaction evidence="8">
        <text>L-lysyl-L-alanine(out) = L-lysyl-L-alanine(in)</text>
        <dbReference type="Rhea" id="RHEA:79399"/>
        <dbReference type="ChEBI" id="CHEBI:229954"/>
    </reaction>
</comment>
<gene>
    <name evidence="27" type="ORF">GO988_21005</name>
</gene>
<evidence type="ECO:0000256" key="23">
    <source>
        <dbReference type="ARBA" id="ARBA00045709"/>
    </source>
</evidence>
<feature type="transmembrane region" description="Helical" evidence="25">
    <location>
        <begin position="381"/>
        <end position="400"/>
    </location>
</feature>
<evidence type="ECO:0000256" key="18">
    <source>
        <dbReference type="ARBA" id="ARBA00044912"/>
    </source>
</evidence>
<comment type="catalytic activity">
    <reaction evidence="12">
        <text>L-lysyl-L-alpha-amino acid(out) = L-lysyl-L-alpha-amino acid(in)</text>
        <dbReference type="Rhea" id="RHEA:79387"/>
        <dbReference type="ChEBI" id="CHEBI:229965"/>
    </reaction>
</comment>
<comment type="catalytic activity">
    <reaction evidence="11">
        <text>L-alpha-aminoacyl-L-histidine(out) = L-alpha-aminoacyl-L-histidine(in)</text>
        <dbReference type="Rhea" id="RHEA:79375"/>
        <dbReference type="ChEBI" id="CHEBI:229967"/>
    </reaction>
</comment>
<evidence type="ECO:0000256" key="13">
    <source>
        <dbReference type="ARBA" id="ARBA00044893"/>
    </source>
</evidence>
<dbReference type="PROSITE" id="PS00216">
    <property type="entry name" value="SUGAR_TRANSPORT_1"/>
    <property type="match status" value="1"/>
</dbReference>
<feature type="transmembrane region" description="Helical" evidence="25">
    <location>
        <begin position="79"/>
        <end position="96"/>
    </location>
</feature>
<dbReference type="Proteomes" id="UP000441336">
    <property type="component" value="Unassembled WGS sequence"/>
</dbReference>
<comment type="catalytic activity">
    <reaction evidence="18">
        <text>L-histidyl-L-alpha-amino acid(out) = L-histidyl-L-alpha-amino acid(in)</text>
        <dbReference type="Rhea" id="RHEA:79379"/>
        <dbReference type="ChEBI" id="CHEBI:229964"/>
    </reaction>
</comment>
<comment type="catalytic activity">
    <reaction evidence="10">
        <text>L-alpha-aminoacyl-L-arginine(out) = L-alpha-aminoacyl-L-arginine(in)</text>
        <dbReference type="Rhea" id="RHEA:79367"/>
        <dbReference type="ChEBI" id="CHEBI:229968"/>
    </reaction>
</comment>
<evidence type="ECO:0000313" key="28">
    <source>
        <dbReference type="Proteomes" id="UP000441336"/>
    </source>
</evidence>
<evidence type="ECO:0000256" key="8">
    <source>
        <dbReference type="ARBA" id="ARBA00044876"/>
    </source>
</evidence>
<evidence type="ECO:0000313" key="27">
    <source>
        <dbReference type="EMBL" id="MVN78818.1"/>
    </source>
</evidence>
<feature type="transmembrane region" description="Helical" evidence="25">
    <location>
        <begin position="250"/>
        <end position="273"/>
    </location>
</feature>
<keyword evidence="28" id="KW-1185">Reference proteome</keyword>
<proteinExistence type="inferred from homology"/>
<evidence type="ECO:0000256" key="7">
    <source>
        <dbReference type="ARBA" id="ARBA00023228"/>
    </source>
</evidence>
<evidence type="ECO:0000256" key="1">
    <source>
        <dbReference type="ARBA" id="ARBA00004155"/>
    </source>
</evidence>
<evidence type="ECO:0000256" key="19">
    <source>
        <dbReference type="ARBA" id="ARBA00044919"/>
    </source>
</evidence>
<comment type="caution">
    <text evidence="27">The sequence shown here is derived from an EMBL/GenBank/DDBJ whole genome shotgun (WGS) entry which is preliminary data.</text>
</comment>
<keyword evidence="6 25" id="KW-0472">Membrane</keyword>
<dbReference type="PROSITE" id="PS50850">
    <property type="entry name" value="MFS"/>
    <property type="match status" value="1"/>
</dbReference>
<evidence type="ECO:0000256" key="11">
    <source>
        <dbReference type="ARBA" id="ARBA00044884"/>
    </source>
</evidence>
<feature type="transmembrane region" description="Helical" evidence="25">
    <location>
        <begin position="169"/>
        <end position="188"/>
    </location>
</feature>
<dbReference type="Pfam" id="PF07690">
    <property type="entry name" value="MFS_1"/>
    <property type="match status" value="1"/>
</dbReference>
<dbReference type="GO" id="GO:0022857">
    <property type="term" value="F:transmembrane transporter activity"/>
    <property type="evidence" value="ECO:0007669"/>
    <property type="project" value="InterPro"/>
</dbReference>
<evidence type="ECO:0000256" key="6">
    <source>
        <dbReference type="ARBA" id="ARBA00023136"/>
    </source>
</evidence>
<accession>A0A7K1TK75</accession>
<comment type="catalytic activity">
    <reaction evidence="15">
        <text>L-arginyl-L-alpha-amino acid(out) = L-arginyl-L-alpha-amino acid(in)</text>
        <dbReference type="Rhea" id="RHEA:79371"/>
        <dbReference type="ChEBI" id="CHEBI:84315"/>
    </reaction>
</comment>
<evidence type="ECO:0000256" key="21">
    <source>
        <dbReference type="ARBA" id="ARBA00044985"/>
    </source>
</evidence>
<evidence type="ECO:0000256" key="10">
    <source>
        <dbReference type="ARBA" id="ARBA00044881"/>
    </source>
</evidence>
<reference evidence="27 28" key="1">
    <citation type="submission" date="2019-12" db="EMBL/GenBank/DDBJ databases">
        <title>Hymenobacter sp. HMF4947 Genome sequencing and assembly.</title>
        <authorList>
            <person name="Kang H."/>
            <person name="Cha I."/>
            <person name="Kim H."/>
            <person name="Joh K."/>
        </authorList>
    </citation>
    <scope>NUCLEOTIDE SEQUENCE [LARGE SCALE GENOMIC DNA]</scope>
    <source>
        <strain evidence="27 28">HMF4947</strain>
    </source>
</reference>
<feature type="transmembrane region" description="Helical" evidence="25">
    <location>
        <begin position="342"/>
        <end position="361"/>
    </location>
</feature>
<comment type="function">
    <text evidence="23">Lysosomal dipeptide uniporter that selectively exports lysine, arginine or histidine-containing dipeptides with a net positive charge from the lysosome lumen into the cytosol. Could play a role in a specific type of protein O-glycosylation indirectly regulating macrophages migration and tissue invasion. Also essential for liver homeostasis.</text>
</comment>
<dbReference type="InterPro" id="IPR020846">
    <property type="entry name" value="MFS_dom"/>
</dbReference>
<dbReference type="CDD" id="cd06174">
    <property type="entry name" value="MFS"/>
    <property type="match status" value="1"/>
</dbReference>
<evidence type="ECO:0000256" key="12">
    <source>
        <dbReference type="ARBA" id="ARBA00044891"/>
    </source>
</evidence>
<dbReference type="InterPro" id="IPR005829">
    <property type="entry name" value="Sugar_transporter_CS"/>
</dbReference>
<comment type="catalytic activity">
    <reaction evidence="14">
        <text>L-aspartyl-L-lysine(out) = L-aspartyl-L-lysine(in)</text>
        <dbReference type="Rhea" id="RHEA:79411"/>
        <dbReference type="ChEBI" id="CHEBI:229953"/>
    </reaction>
</comment>
<evidence type="ECO:0000256" key="16">
    <source>
        <dbReference type="ARBA" id="ARBA00044900"/>
    </source>
</evidence>
<dbReference type="GO" id="GO:0005765">
    <property type="term" value="C:lysosomal membrane"/>
    <property type="evidence" value="ECO:0007669"/>
    <property type="project" value="UniProtKB-SubCell"/>
</dbReference>
<dbReference type="Gene3D" id="1.20.1250.20">
    <property type="entry name" value="MFS general substrate transporter like domains"/>
    <property type="match status" value="2"/>
</dbReference>
<evidence type="ECO:0000256" key="17">
    <source>
        <dbReference type="ARBA" id="ARBA00044903"/>
    </source>
</evidence>
<dbReference type="EMBL" id="WQKZ01000007">
    <property type="protein sequence ID" value="MVN78818.1"/>
    <property type="molecule type" value="Genomic_DNA"/>
</dbReference>
<dbReference type="AlphaFoldDB" id="A0A7K1TK75"/>
<comment type="catalytic activity">
    <reaction evidence="17">
        <text>L-arginyl-glycine(out) = L-arginyl-glycine(in)</text>
        <dbReference type="Rhea" id="RHEA:79391"/>
        <dbReference type="ChEBI" id="CHEBI:229955"/>
    </reaction>
</comment>
<feature type="transmembrane region" description="Helical" evidence="25">
    <location>
        <begin position="108"/>
        <end position="126"/>
    </location>
</feature>
<comment type="subunit">
    <text evidence="24">Homodimer. Interacts with lysosomal protein GLMP (via lumenal domain); the interaction starts while both proteins are still in the endoplasmic reticulum and is required for stabilization of MFSD1 in lysosomes but has no direct effect on its targeting to lysosomes or transporter activity.</text>
</comment>
<feature type="transmembrane region" description="Helical" evidence="25">
    <location>
        <begin position="285"/>
        <end position="307"/>
    </location>
</feature>
<comment type="catalytic activity">
    <reaction evidence="9">
        <text>L-histidyl-glycine(out) = L-histidyl-glycine(in)</text>
        <dbReference type="Rhea" id="RHEA:79395"/>
        <dbReference type="ChEBI" id="CHEBI:229957"/>
    </reaction>
</comment>
<evidence type="ECO:0000256" key="25">
    <source>
        <dbReference type="SAM" id="Phobius"/>
    </source>
</evidence>
<comment type="catalytic activity">
    <reaction evidence="13">
        <text>L-alpha-aminoacyl-L-lysine(out) = L-alpha-aminoacyl-L-lysine(in)</text>
        <dbReference type="Rhea" id="RHEA:79383"/>
        <dbReference type="ChEBI" id="CHEBI:229966"/>
    </reaction>
</comment>
<evidence type="ECO:0000256" key="14">
    <source>
        <dbReference type="ARBA" id="ARBA00044898"/>
    </source>
</evidence>
<comment type="similarity">
    <text evidence="2">Belongs to the major facilitator superfamily.</text>
</comment>
<dbReference type="InterPro" id="IPR036259">
    <property type="entry name" value="MFS_trans_sf"/>
</dbReference>
<name>A0A7K1TK75_9BACT</name>
<feature type="transmembrane region" description="Helical" evidence="25">
    <location>
        <begin position="12"/>
        <end position="28"/>
    </location>
</feature>
<evidence type="ECO:0000256" key="20">
    <source>
        <dbReference type="ARBA" id="ARBA00044924"/>
    </source>
</evidence>
<keyword evidence="5 25" id="KW-1133">Transmembrane helix</keyword>
<keyword evidence="3" id="KW-0813">Transport</keyword>
<comment type="subcellular location">
    <subcellularLocation>
        <location evidence="1">Lysosome membrane</location>
        <topology evidence="1">Multi-pass membrane protein</topology>
    </subcellularLocation>
</comment>
<protein>
    <recommendedName>
        <fullName evidence="21">Lysosomal dipeptide transporter MFSD1</fullName>
    </recommendedName>
    <alternativeName>
        <fullName evidence="22">Major facilitator superfamily domain-containing protein 1</fullName>
    </alternativeName>
</protein>
<evidence type="ECO:0000256" key="4">
    <source>
        <dbReference type="ARBA" id="ARBA00022692"/>
    </source>
</evidence>
<comment type="catalytic activity">
    <reaction evidence="16">
        <text>L-lysyl-L-lysine(out) = L-lysyl-L-lysine(in)</text>
        <dbReference type="Rhea" id="RHEA:79403"/>
        <dbReference type="ChEBI" id="CHEBI:229956"/>
    </reaction>
</comment>
<evidence type="ECO:0000256" key="24">
    <source>
        <dbReference type="ARBA" id="ARBA00046376"/>
    </source>
</evidence>
<evidence type="ECO:0000256" key="22">
    <source>
        <dbReference type="ARBA" id="ARBA00045018"/>
    </source>
</evidence>
<sequence>MQATGSSTRPYVIAWVFSLMFYFLAYAIRSSPAVMIPELARAFGVSAGGIGNILGTYYYAYALTGLIAGFALDRLGPKYSVPAGVGVLALGCLLFAIPDAAAGNAGRLVQGMGSAFAFIGAVYLASHAFSAGSLATAIGATQCLGMLGGSVGQSAVGPLLRQGLGVHTFWLAMGGANLLIGLGLQFIIPAVPKAVQPTAEPPASLGATLRIVFSNPQSYLCGLVAGLLFAPTTLFAMTWGVAFLQHDWQVSYVAATWACSMVPLGWVVGCPLLGWAADHVGRKPVLLAGAGLMLLSFAQFVLLPGWLPLPASLFLFGVASGVAMIPYSIIKEVNPDQVKGSATGAMNFLTFGVTALVGPLFGRWFGQGLATAPDPLAHFRAAGLFWLMGIGLAIIGSLFLRETGRKQVAQIVVPATELRPAVIA</sequence>
<comment type="catalytic activity">
    <reaction evidence="19">
        <text>L-alanyl-L-lysine(out) = L-alanyl-L-lysine(in)</text>
        <dbReference type="Rhea" id="RHEA:79415"/>
        <dbReference type="ChEBI" id="CHEBI:192470"/>
    </reaction>
</comment>
<feature type="transmembrane region" description="Helical" evidence="25">
    <location>
        <begin position="313"/>
        <end position="330"/>
    </location>
</feature>
<comment type="catalytic activity">
    <reaction evidence="20">
        <text>L-lysyl-glycine(out) = L-lysyl-glycine(in)</text>
        <dbReference type="Rhea" id="RHEA:79407"/>
        <dbReference type="ChEBI" id="CHEBI:191202"/>
    </reaction>
</comment>
<evidence type="ECO:0000256" key="3">
    <source>
        <dbReference type="ARBA" id="ARBA00022448"/>
    </source>
</evidence>
<organism evidence="27 28">
    <name type="scientific">Hymenobacter ginkgonis</name>
    <dbReference type="NCBI Taxonomy" id="2682976"/>
    <lineage>
        <taxon>Bacteria</taxon>
        <taxon>Pseudomonadati</taxon>
        <taxon>Bacteroidota</taxon>
        <taxon>Cytophagia</taxon>
        <taxon>Cytophagales</taxon>
        <taxon>Hymenobacteraceae</taxon>
        <taxon>Hymenobacter</taxon>
    </lineage>
</organism>
<dbReference type="PANTHER" id="PTHR23512">
    <property type="entry name" value="MAJOR FACILITATOR SUPERFAMILY DOMAIN-CONTAINING PROTEIN 1"/>
    <property type="match status" value="1"/>
</dbReference>
<feature type="transmembrane region" description="Helical" evidence="25">
    <location>
        <begin position="219"/>
        <end position="244"/>
    </location>
</feature>
<evidence type="ECO:0000256" key="9">
    <source>
        <dbReference type="ARBA" id="ARBA00044878"/>
    </source>
</evidence>
<evidence type="ECO:0000259" key="26">
    <source>
        <dbReference type="PROSITE" id="PS50850"/>
    </source>
</evidence>
<feature type="domain" description="Major facilitator superfamily (MFS) profile" evidence="26">
    <location>
        <begin position="10"/>
        <end position="408"/>
    </location>
</feature>